<dbReference type="EMBL" id="CH954180">
    <property type="protein sequence ID" value="EDV47273.2"/>
    <property type="molecule type" value="Genomic_DNA"/>
</dbReference>
<sequence>MSHTRTAIDFWKEFLGMYRSMPELWLVRSKLYRDRRLKVESYGRLLELLRASDSNVNIHTLKRKINNFRTSYRRELRKVLDSNNTYTPSLWYFKELDFLYELETGELKLAAEQDHDLKVRQQEANTSVAIEAHLSESEDSLASMQQRENGDITEDNDNDQVHRLDAEEVDMIAETFQNEEDVLRLNAVVDGDVEPETEPDHDPEAENMGPEVEHHVEDYRDNSLVDSVKNSGYLASPSHLRLNAESLAFDKSVGRIRIRRRRSSNDTEYGETVKKRRNEETPNRDRDREIKKEWDLDRVHESDSEHECELIGKRMATHFRHMRPDQRLYAERIISEVLVYGRMNRLSFEAKFILGEK</sequence>
<feature type="domain" description="MADF" evidence="2">
    <location>
        <begin position="13"/>
        <end position="104"/>
    </location>
</feature>
<evidence type="ECO:0000313" key="3">
    <source>
        <dbReference type="EMBL" id="EDV47273.2"/>
    </source>
</evidence>
<dbReference type="Proteomes" id="UP000008711">
    <property type="component" value="Unassembled WGS sequence"/>
</dbReference>
<feature type="compositionally biased region" description="Basic and acidic residues" evidence="1">
    <location>
        <begin position="271"/>
        <end position="287"/>
    </location>
</feature>
<dbReference type="eggNOG" id="ENOG502S3MH">
    <property type="taxonomic scope" value="Eukaryota"/>
</dbReference>
<evidence type="ECO:0000256" key="1">
    <source>
        <dbReference type="SAM" id="MobiDB-lite"/>
    </source>
</evidence>
<dbReference type="HOGENOM" id="CLU_046601_0_0_1"/>
<dbReference type="PANTHER" id="PTHR21505:SF8">
    <property type="entry name" value="DPT-YFP REPRESSOR BY OVEREXPRESSION, ISOFORM D-RELATED"/>
    <property type="match status" value="1"/>
</dbReference>
<evidence type="ECO:0000313" key="4">
    <source>
        <dbReference type="Proteomes" id="UP000008711"/>
    </source>
</evidence>
<dbReference type="AlphaFoldDB" id="B3NXA1"/>
<feature type="region of interest" description="Disordered" evidence="1">
    <location>
        <begin position="261"/>
        <end position="287"/>
    </location>
</feature>
<dbReference type="PROSITE" id="PS51029">
    <property type="entry name" value="MADF"/>
    <property type="match status" value="1"/>
</dbReference>
<evidence type="ECO:0000259" key="2">
    <source>
        <dbReference type="PROSITE" id="PS51029"/>
    </source>
</evidence>
<accession>B3NXA1</accession>
<organism evidence="3 4">
    <name type="scientific">Drosophila erecta</name>
    <name type="common">Fruit fly</name>
    <dbReference type="NCBI Taxonomy" id="7220"/>
    <lineage>
        <taxon>Eukaryota</taxon>
        <taxon>Metazoa</taxon>
        <taxon>Ecdysozoa</taxon>
        <taxon>Arthropoda</taxon>
        <taxon>Hexapoda</taxon>
        <taxon>Insecta</taxon>
        <taxon>Pterygota</taxon>
        <taxon>Neoptera</taxon>
        <taxon>Endopterygota</taxon>
        <taxon>Diptera</taxon>
        <taxon>Brachycera</taxon>
        <taxon>Muscomorpha</taxon>
        <taxon>Ephydroidea</taxon>
        <taxon>Drosophilidae</taxon>
        <taxon>Drosophila</taxon>
        <taxon>Sophophora</taxon>
    </lineage>
</organism>
<keyword evidence="4" id="KW-1185">Reference proteome</keyword>
<dbReference type="OrthoDB" id="6152242at2759"/>
<proteinExistence type="predicted"/>
<protein>
    <submittedName>
        <fullName evidence="3">Uncharacterized protein, isoform C</fullName>
    </submittedName>
</protein>
<dbReference type="PANTHER" id="PTHR21505">
    <property type="entry name" value="MADF DOMAIN-CONTAINING PROTEIN-RELATED"/>
    <property type="match status" value="1"/>
</dbReference>
<dbReference type="SMART" id="SM00595">
    <property type="entry name" value="MADF"/>
    <property type="match status" value="1"/>
</dbReference>
<reference evidence="3 4" key="1">
    <citation type="journal article" date="2007" name="Nature">
        <title>Evolution of genes and genomes on the Drosophila phylogeny.</title>
        <authorList>
            <consortium name="Drosophila 12 Genomes Consortium"/>
            <person name="Clark A.G."/>
            <person name="Eisen M.B."/>
            <person name="Smith D.R."/>
            <person name="Bergman C.M."/>
            <person name="Oliver B."/>
            <person name="Markow T.A."/>
            <person name="Kaufman T.C."/>
            <person name="Kellis M."/>
            <person name="Gelbart W."/>
            <person name="Iyer V.N."/>
            <person name="Pollard D.A."/>
            <person name="Sackton T.B."/>
            <person name="Larracuente A.M."/>
            <person name="Singh N.D."/>
            <person name="Abad J.P."/>
            <person name="Abt D.N."/>
            <person name="Adryan B."/>
            <person name="Aguade M."/>
            <person name="Akashi H."/>
            <person name="Anderson W.W."/>
            <person name="Aquadro C.F."/>
            <person name="Ardell D.H."/>
            <person name="Arguello R."/>
            <person name="Artieri C.G."/>
            <person name="Barbash D.A."/>
            <person name="Barker D."/>
            <person name="Barsanti P."/>
            <person name="Batterham P."/>
            <person name="Batzoglou S."/>
            <person name="Begun D."/>
            <person name="Bhutkar A."/>
            <person name="Blanco E."/>
            <person name="Bosak S.A."/>
            <person name="Bradley R.K."/>
            <person name="Brand A.D."/>
            <person name="Brent M.R."/>
            <person name="Brooks A.N."/>
            <person name="Brown R.H."/>
            <person name="Butlin R.K."/>
            <person name="Caggese C."/>
            <person name="Calvi B.R."/>
            <person name="Bernardo de Carvalho A."/>
            <person name="Caspi A."/>
            <person name="Castrezana S."/>
            <person name="Celniker S.E."/>
            <person name="Chang J.L."/>
            <person name="Chapple C."/>
            <person name="Chatterji S."/>
            <person name="Chinwalla A."/>
            <person name="Civetta A."/>
            <person name="Clifton S.W."/>
            <person name="Comeron J.M."/>
            <person name="Costello J.C."/>
            <person name="Coyne J.A."/>
            <person name="Daub J."/>
            <person name="David R.G."/>
            <person name="Delcher A.L."/>
            <person name="Delehaunty K."/>
            <person name="Do C.B."/>
            <person name="Ebling H."/>
            <person name="Edwards K."/>
            <person name="Eickbush T."/>
            <person name="Evans J.D."/>
            <person name="Filipski A."/>
            <person name="Findeiss S."/>
            <person name="Freyhult E."/>
            <person name="Fulton L."/>
            <person name="Fulton R."/>
            <person name="Garcia A.C."/>
            <person name="Gardiner A."/>
            <person name="Garfield D.A."/>
            <person name="Garvin B.E."/>
            <person name="Gibson G."/>
            <person name="Gilbert D."/>
            <person name="Gnerre S."/>
            <person name="Godfrey J."/>
            <person name="Good R."/>
            <person name="Gotea V."/>
            <person name="Gravely B."/>
            <person name="Greenberg A.J."/>
            <person name="Griffiths-Jones S."/>
            <person name="Gross S."/>
            <person name="Guigo R."/>
            <person name="Gustafson E.A."/>
            <person name="Haerty W."/>
            <person name="Hahn M.W."/>
            <person name="Halligan D.L."/>
            <person name="Halpern A.L."/>
            <person name="Halter G.M."/>
            <person name="Han M.V."/>
            <person name="Heger A."/>
            <person name="Hillier L."/>
            <person name="Hinrichs A.S."/>
            <person name="Holmes I."/>
            <person name="Hoskins R.A."/>
            <person name="Hubisz M.J."/>
            <person name="Hultmark D."/>
            <person name="Huntley M.A."/>
            <person name="Jaffe D.B."/>
            <person name="Jagadeeshan S."/>
            <person name="Jeck W.R."/>
            <person name="Johnson J."/>
            <person name="Jones C.D."/>
            <person name="Jordan W.C."/>
            <person name="Karpen G.H."/>
            <person name="Kataoka E."/>
            <person name="Keightley P.D."/>
            <person name="Kheradpour P."/>
            <person name="Kirkness E.F."/>
            <person name="Koerich L.B."/>
            <person name="Kristiansen K."/>
            <person name="Kudrna D."/>
            <person name="Kulathinal R.J."/>
            <person name="Kumar S."/>
            <person name="Kwok R."/>
            <person name="Lander E."/>
            <person name="Langley C.H."/>
            <person name="Lapoint R."/>
            <person name="Lazzaro B.P."/>
            <person name="Lee S.J."/>
            <person name="Levesque L."/>
            <person name="Li R."/>
            <person name="Lin C.F."/>
            <person name="Lin M.F."/>
            <person name="Lindblad-Toh K."/>
            <person name="Llopart A."/>
            <person name="Long M."/>
            <person name="Low L."/>
            <person name="Lozovsky E."/>
            <person name="Lu J."/>
            <person name="Luo M."/>
            <person name="Machado C.A."/>
            <person name="Makalowski W."/>
            <person name="Marzo M."/>
            <person name="Matsuda M."/>
            <person name="Matzkin L."/>
            <person name="McAllister B."/>
            <person name="McBride C.S."/>
            <person name="McKernan B."/>
            <person name="McKernan K."/>
            <person name="Mendez-Lago M."/>
            <person name="Minx P."/>
            <person name="Mollenhauer M.U."/>
            <person name="Montooth K."/>
            <person name="Mount S.M."/>
            <person name="Mu X."/>
            <person name="Myers E."/>
            <person name="Negre B."/>
            <person name="Newfeld S."/>
            <person name="Nielsen R."/>
            <person name="Noor M.A."/>
            <person name="O'Grady P."/>
            <person name="Pachter L."/>
            <person name="Papaceit M."/>
            <person name="Parisi M.J."/>
            <person name="Parisi M."/>
            <person name="Parts L."/>
            <person name="Pedersen J.S."/>
            <person name="Pesole G."/>
            <person name="Phillippy A.M."/>
            <person name="Ponting C.P."/>
            <person name="Pop M."/>
            <person name="Porcelli D."/>
            <person name="Powell J.R."/>
            <person name="Prohaska S."/>
            <person name="Pruitt K."/>
            <person name="Puig M."/>
            <person name="Quesneville H."/>
            <person name="Ram K.R."/>
            <person name="Rand D."/>
            <person name="Rasmussen M.D."/>
            <person name="Reed L.K."/>
            <person name="Reenan R."/>
            <person name="Reily A."/>
            <person name="Remington K.A."/>
            <person name="Rieger T.T."/>
            <person name="Ritchie M.G."/>
            <person name="Robin C."/>
            <person name="Rogers Y.H."/>
            <person name="Rohde C."/>
            <person name="Rozas J."/>
            <person name="Rubenfield M.J."/>
            <person name="Ruiz A."/>
            <person name="Russo S."/>
            <person name="Salzberg S.L."/>
            <person name="Sanchez-Gracia A."/>
            <person name="Saranga D.J."/>
            <person name="Sato H."/>
            <person name="Schaeffer S.W."/>
            <person name="Schatz M.C."/>
            <person name="Schlenke T."/>
            <person name="Schwartz R."/>
            <person name="Segarra C."/>
            <person name="Singh R.S."/>
            <person name="Sirot L."/>
            <person name="Sirota M."/>
            <person name="Sisneros N.B."/>
            <person name="Smith C.D."/>
            <person name="Smith T.F."/>
            <person name="Spieth J."/>
            <person name="Stage D.E."/>
            <person name="Stark A."/>
            <person name="Stephan W."/>
            <person name="Strausberg R.L."/>
            <person name="Strempel S."/>
            <person name="Sturgill D."/>
            <person name="Sutton G."/>
            <person name="Sutton G.G."/>
            <person name="Tao W."/>
            <person name="Teichmann S."/>
            <person name="Tobari Y.N."/>
            <person name="Tomimura Y."/>
            <person name="Tsolas J.M."/>
            <person name="Valente V.L."/>
            <person name="Venter E."/>
            <person name="Venter J.C."/>
            <person name="Vicario S."/>
            <person name="Vieira F.G."/>
            <person name="Vilella A.J."/>
            <person name="Villasante A."/>
            <person name="Walenz B."/>
            <person name="Wang J."/>
            <person name="Wasserman M."/>
            <person name="Watts T."/>
            <person name="Wilson D."/>
            <person name="Wilson R.K."/>
            <person name="Wing R.A."/>
            <person name="Wolfner M.F."/>
            <person name="Wong A."/>
            <person name="Wong G.K."/>
            <person name="Wu C.I."/>
            <person name="Wu G."/>
            <person name="Yamamoto D."/>
            <person name="Yang H.P."/>
            <person name="Yang S.P."/>
            <person name="Yorke J.A."/>
            <person name="Yoshida K."/>
            <person name="Zdobnov E."/>
            <person name="Zhang P."/>
            <person name="Zhang Y."/>
            <person name="Zimin A.V."/>
            <person name="Baldwin J."/>
            <person name="Abdouelleil A."/>
            <person name="Abdulkadir J."/>
            <person name="Abebe A."/>
            <person name="Abera B."/>
            <person name="Abreu J."/>
            <person name="Acer S.C."/>
            <person name="Aftuck L."/>
            <person name="Alexander A."/>
            <person name="An P."/>
            <person name="Anderson E."/>
            <person name="Anderson S."/>
            <person name="Arachi H."/>
            <person name="Azer M."/>
            <person name="Bachantsang P."/>
            <person name="Barry A."/>
            <person name="Bayul T."/>
            <person name="Berlin A."/>
            <person name="Bessette D."/>
            <person name="Bloom T."/>
            <person name="Blye J."/>
            <person name="Boguslavskiy L."/>
            <person name="Bonnet C."/>
            <person name="Boukhgalter B."/>
            <person name="Bourzgui I."/>
            <person name="Brown A."/>
            <person name="Cahill P."/>
            <person name="Channer S."/>
            <person name="Cheshatsang Y."/>
            <person name="Chuda L."/>
            <person name="Citroen M."/>
            <person name="Collymore A."/>
            <person name="Cooke P."/>
            <person name="Costello M."/>
            <person name="D'Aco K."/>
            <person name="Daza R."/>
            <person name="De Haan G."/>
            <person name="DeGray S."/>
            <person name="DeMaso C."/>
            <person name="Dhargay N."/>
            <person name="Dooley K."/>
            <person name="Dooley E."/>
            <person name="Doricent M."/>
            <person name="Dorje P."/>
            <person name="Dorjee K."/>
            <person name="Dupes A."/>
            <person name="Elong R."/>
            <person name="Falk J."/>
            <person name="Farina A."/>
            <person name="Faro S."/>
            <person name="Ferguson D."/>
            <person name="Fisher S."/>
            <person name="Foley C.D."/>
            <person name="Franke A."/>
            <person name="Friedrich D."/>
            <person name="Gadbois L."/>
            <person name="Gearin G."/>
            <person name="Gearin C.R."/>
            <person name="Giannoukos G."/>
            <person name="Goode T."/>
            <person name="Graham J."/>
            <person name="Grandbois E."/>
            <person name="Grewal S."/>
            <person name="Gyaltsen K."/>
            <person name="Hafez N."/>
            <person name="Hagos B."/>
            <person name="Hall J."/>
            <person name="Henson C."/>
            <person name="Hollinger A."/>
            <person name="Honan T."/>
            <person name="Huard M.D."/>
            <person name="Hughes L."/>
            <person name="Hurhula B."/>
            <person name="Husby M.E."/>
            <person name="Kamat A."/>
            <person name="Kanga B."/>
            <person name="Kashin S."/>
            <person name="Khazanovich D."/>
            <person name="Kisner P."/>
            <person name="Lance K."/>
            <person name="Lara M."/>
            <person name="Lee W."/>
            <person name="Lennon N."/>
            <person name="Letendre F."/>
            <person name="LeVine R."/>
            <person name="Lipovsky A."/>
            <person name="Liu X."/>
            <person name="Liu J."/>
            <person name="Liu S."/>
            <person name="Lokyitsang T."/>
            <person name="Lokyitsang Y."/>
            <person name="Lubonja R."/>
            <person name="Lui A."/>
            <person name="MacDonald P."/>
            <person name="Magnisalis V."/>
            <person name="Maru K."/>
            <person name="Matthews C."/>
            <person name="McCusker W."/>
            <person name="McDonough S."/>
            <person name="Mehta T."/>
            <person name="Meldrim J."/>
            <person name="Meneus L."/>
            <person name="Mihai O."/>
            <person name="Mihalev A."/>
            <person name="Mihova T."/>
            <person name="Mittelman R."/>
            <person name="Mlenga V."/>
            <person name="Montmayeur A."/>
            <person name="Mulrain L."/>
            <person name="Navidi A."/>
            <person name="Naylor J."/>
            <person name="Negash T."/>
            <person name="Nguyen T."/>
            <person name="Nguyen N."/>
            <person name="Nicol R."/>
            <person name="Norbu C."/>
            <person name="Norbu N."/>
            <person name="Novod N."/>
            <person name="O'Neill B."/>
            <person name="Osman S."/>
            <person name="Markiewicz E."/>
            <person name="Oyono O.L."/>
            <person name="Patti C."/>
            <person name="Phunkhang P."/>
            <person name="Pierre F."/>
            <person name="Priest M."/>
            <person name="Raghuraman S."/>
            <person name="Rege F."/>
            <person name="Reyes R."/>
            <person name="Rise C."/>
            <person name="Rogov P."/>
            <person name="Ross K."/>
            <person name="Ryan E."/>
            <person name="Settipalli S."/>
            <person name="Shea T."/>
            <person name="Sherpa N."/>
            <person name="Shi L."/>
            <person name="Shih D."/>
            <person name="Sparrow T."/>
            <person name="Spaulding J."/>
            <person name="Stalker J."/>
            <person name="Stange-Thomann N."/>
            <person name="Stavropoulos S."/>
            <person name="Stone C."/>
            <person name="Strader C."/>
            <person name="Tesfaye S."/>
            <person name="Thomson T."/>
            <person name="Thoulutsang Y."/>
            <person name="Thoulutsang D."/>
            <person name="Topham K."/>
            <person name="Topping I."/>
            <person name="Tsamla T."/>
            <person name="Vassiliev H."/>
            <person name="Vo A."/>
            <person name="Wangchuk T."/>
            <person name="Wangdi T."/>
            <person name="Weiand M."/>
            <person name="Wilkinson J."/>
            <person name="Wilson A."/>
            <person name="Yadav S."/>
            <person name="Young G."/>
            <person name="Yu Q."/>
            <person name="Zembek L."/>
            <person name="Zhong D."/>
            <person name="Zimmer A."/>
            <person name="Zwirko Z."/>
            <person name="Jaffe D.B."/>
            <person name="Alvarez P."/>
            <person name="Brockman W."/>
            <person name="Butler J."/>
            <person name="Chin C."/>
            <person name="Gnerre S."/>
            <person name="Grabherr M."/>
            <person name="Kleber M."/>
            <person name="Mauceli E."/>
            <person name="MacCallum I."/>
        </authorList>
    </citation>
    <scope>NUCLEOTIDE SEQUENCE [LARGE SCALE GENOMIC DNA]</scope>
    <source>
        <strain evidence="3 4">TSC#14021-0224.01</strain>
    </source>
</reference>
<feature type="region of interest" description="Disordered" evidence="1">
    <location>
        <begin position="135"/>
        <end position="157"/>
    </location>
</feature>
<dbReference type="Pfam" id="PF10545">
    <property type="entry name" value="MADF_DNA_bdg"/>
    <property type="match status" value="1"/>
</dbReference>
<gene>
    <name evidence="3" type="primary">Dere\GG17737</name>
    <name evidence="3" type="synonym">dere_GLEANR_2639</name>
    <name evidence="3" type="synonym">GG17737</name>
    <name evidence="3" type="ORF">Dere_GG17737</name>
</gene>
<reference evidence="3 4" key="2">
    <citation type="journal article" date="2008" name="Bioinformatics">
        <title>Assembly reconciliation.</title>
        <authorList>
            <person name="Zimin A.V."/>
            <person name="Smith D.R."/>
            <person name="Sutton G."/>
            <person name="Yorke J.A."/>
        </authorList>
    </citation>
    <scope>NUCLEOTIDE SEQUENCE [LARGE SCALE GENOMIC DNA]</scope>
    <source>
        <strain evidence="3 4">TSC#14021-0224.01</strain>
    </source>
</reference>
<dbReference type="InterPro" id="IPR006578">
    <property type="entry name" value="MADF-dom"/>
</dbReference>
<dbReference type="KEGG" id="der:6551234"/>
<name>B3NXA1_DROER</name>